<gene>
    <name evidence="1" type="ORF">H9701_00055</name>
</gene>
<dbReference type="AlphaFoldDB" id="A0A9D2SY05"/>
<dbReference type="Proteomes" id="UP000823882">
    <property type="component" value="Unassembled WGS sequence"/>
</dbReference>
<reference evidence="1" key="1">
    <citation type="journal article" date="2021" name="PeerJ">
        <title>Extensive microbial diversity within the chicken gut microbiome revealed by metagenomics and culture.</title>
        <authorList>
            <person name="Gilroy R."/>
            <person name="Ravi A."/>
            <person name="Getino M."/>
            <person name="Pursley I."/>
            <person name="Horton D.L."/>
            <person name="Alikhan N.F."/>
            <person name="Baker D."/>
            <person name="Gharbi K."/>
            <person name="Hall N."/>
            <person name="Watson M."/>
            <person name="Adriaenssens E.M."/>
            <person name="Foster-Nyarko E."/>
            <person name="Jarju S."/>
            <person name="Secka A."/>
            <person name="Antonio M."/>
            <person name="Oren A."/>
            <person name="Chaudhuri R.R."/>
            <person name="La Ragione R."/>
            <person name="Hildebrand F."/>
            <person name="Pallen M.J."/>
        </authorList>
    </citation>
    <scope>NUCLEOTIDE SEQUENCE</scope>
    <source>
        <strain evidence="1">CHK186-1790</strain>
    </source>
</reference>
<proteinExistence type="predicted"/>
<accession>A0A9D2SY05</accession>
<protein>
    <recommendedName>
        <fullName evidence="3">DUF11 domain-containing protein</fullName>
    </recommendedName>
</protein>
<dbReference type="EMBL" id="DWWJ01000001">
    <property type="protein sequence ID" value="HJC39928.1"/>
    <property type="molecule type" value="Genomic_DNA"/>
</dbReference>
<evidence type="ECO:0000313" key="1">
    <source>
        <dbReference type="EMBL" id="HJC39928.1"/>
    </source>
</evidence>
<evidence type="ECO:0008006" key="3">
    <source>
        <dbReference type="Google" id="ProtNLM"/>
    </source>
</evidence>
<evidence type="ECO:0000313" key="2">
    <source>
        <dbReference type="Proteomes" id="UP000823882"/>
    </source>
</evidence>
<name>A0A9D2SY05_9FIRM</name>
<comment type="caution">
    <text evidence="1">The sequence shown here is derived from an EMBL/GenBank/DDBJ whole genome shotgun (WGS) entry which is preliminary data.</text>
</comment>
<organism evidence="1 2">
    <name type="scientific">Candidatus Intestinimonas pullistercoris</name>
    <dbReference type="NCBI Taxonomy" id="2838623"/>
    <lineage>
        <taxon>Bacteria</taxon>
        <taxon>Bacillati</taxon>
        <taxon>Bacillota</taxon>
        <taxon>Clostridia</taxon>
        <taxon>Eubacteriales</taxon>
        <taxon>Intestinimonas</taxon>
    </lineage>
</organism>
<reference evidence="1" key="2">
    <citation type="submission" date="2021-04" db="EMBL/GenBank/DDBJ databases">
        <authorList>
            <person name="Gilroy R."/>
        </authorList>
    </citation>
    <scope>NUCLEOTIDE SEQUENCE</scope>
    <source>
        <strain evidence="1">CHK186-1790</strain>
    </source>
</reference>
<sequence>MDYCTISYHRPEPLVCQGEGRARLDAWDGRRRLLGELVFQAPVTLHFVEVEAVRRSWLGQDRALYAVTVCNRSSLPLDRVTVAGGGAALPGTVRINGLPQPEADPALGVEVPGLDAGAEAVVTWQGPLPGEGKGEPPVTATYEYRFSGDTLRGEVRA</sequence>